<reference evidence="3" key="1">
    <citation type="submission" date="2015-01" db="EMBL/GenBank/DDBJ databases">
        <authorList>
            <person name="Aslett A.Martin."/>
            <person name="De Silva Nishadi"/>
        </authorList>
    </citation>
    <scope>NUCLEOTIDE SEQUENCE [LARGE SCALE GENOMIC DNA]</scope>
    <source>
        <strain evidence="3">UMC4404</strain>
    </source>
</reference>
<sequence length="199" mass="23130">MKKQKVAILIYPEFSNYEISILAEIFKLFEKEIVVFSAEKNIVNSEEGFHFMPDKSLDEFNINEYSCLVLPGMWSFPKVLNDNRYINFLEKFRDNKDIIIASISSSPILLARAGVLNKKKYCIGLYEEDIDKYDFLDRESILKEPIVEFDNIITALGLAYREFAITVGQKLGLECNDNWFSGIKKSDIKKGCKFYREDI</sequence>
<protein>
    <submittedName>
        <fullName evidence="2">Intracellular protease/amidase</fullName>
    </submittedName>
</protein>
<evidence type="ECO:0000259" key="1">
    <source>
        <dbReference type="Pfam" id="PF01965"/>
    </source>
</evidence>
<evidence type="ECO:0000313" key="3">
    <source>
        <dbReference type="Proteomes" id="UP000049685"/>
    </source>
</evidence>
<evidence type="ECO:0000313" key="2">
    <source>
        <dbReference type="EMBL" id="CEO32435.1"/>
    </source>
</evidence>
<dbReference type="SUPFAM" id="SSF52317">
    <property type="entry name" value="Class I glutamine amidotransferase-like"/>
    <property type="match status" value="1"/>
</dbReference>
<dbReference type="GO" id="GO:0006508">
    <property type="term" value="P:proteolysis"/>
    <property type="evidence" value="ECO:0007669"/>
    <property type="project" value="UniProtKB-KW"/>
</dbReference>
<keyword evidence="2" id="KW-0645">Protease</keyword>
<dbReference type="InterPro" id="IPR002818">
    <property type="entry name" value="DJ-1/PfpI"/>
</dbReference>
<organism evidence="2 3">
    <name type="scientific">Paraclostridium sordellii</name>
    <name type="common">Clostridium sordellii</name>
    <dbReference type="NCBI Taxonomy" id="1505"/>
    <lineage>
        <taxon>Bacteria</taxon>
        <taxon>Bacillati</taxon>
        <taxon>Bacillota</taxon>
        <taxon>Clostridia</taxon>
        <taxon>Peptostreptococcales</taxon>
        <taxon>Peptostreptococcaceae</taxon>
        <taxon>Paraclostridium</taxon>
    </lineage>
</organism>
<name>A0A9P1P8H5_PARSO</name>
<dbReference type="Pfam" id="PF01965">
    <property type="entry name" value="DJ-1_PfpI"/>
    <property type="match status" value="1"/>
</dbReference>
<dbReference type="RefSeq" id="WP_057557346.1">
    <property type="nucleotide sequence ID" value="NZ_CDNY01000003.1"/>
</dbReference>
<keyword evidence="2" id="KW-0378">Hydrolase</keyword>
<dbReference type="EMBL" id="CDNY01000003">
    <property type="protein sequence ID" value="CEO32435.1"/>
    <property type="molecule type" value="Genomic_DNA"/>
</dbReference>
<dbReference type="InterPro" id="IPR029062">
    <property type="entry name" value="Class_I_gatase-like"/>
</dbReference>
<feature type="domain" description="DJ-1/PfpI" evidence="1">
    <location>
        <begin position="5"/>
        <end position="164"/>
    </location>
</feature>
<gene>
    <name evidence="2" type="primary">yhbO</name>
    <name evidence="2" type="ORF">UMC4404_04151</name>
</gene>
<accession>A0A9P1P8H5</accession>
<dbReference type="AlphaFoldDB" id="A0A9P1P8H5"/>
<proteinExistence type="predicted"/>
<dbReference type="Gene3D" id="3.40.50.880">
    <property type="match status" value="1"/>
</dbReference>
<dbReference type="PANTHER" id="PTHR43130:SF3">
    <property type="entry name" value="HTH-TYPE TRANSCRIPTIONAL REGULATOR RV1931C"/>
    <property type="match status" value="1"/>
</dbReference>
<dbReference type="InterPro" id="IPR052158">
    <property type="entry name" value="INH-QAR"/>
</dbReference>
<dbReference type="GO" id="GO:0008233">
    <property type="term" value="F:peptidase activity"/>
    <property type="evidence" value="ECO:0007669"/>
    <property type="project" value="UniProtKB-KW"/>
</dbReference>
<dbReference type="Proteomes" id="UP000049685">
    <property type="component" value="Unassembled WGS sequence"/>
</dbReference>
<comment type="caution">
    <text evidence="2">The sequence shown here is derived from an EMBL/GenBank/DDBJ whole genome shotgun (WGS) entry which is preliminary data.</text>
</comment>
<dbReference type="PANTHER" id="PTHR43130">
    <property type="entry name" value="ARAC-FAMILY TRANSCRIPTIONAL REGULATOR"/>
    <property type="match status" value="1"/>
</dbReference>